<evidence type="ECO:0000313" key="1">
    <source>
        <dbReference type="EMBL" id="GAH35535.1"/>
    </source>
</evidence>
<reference evidence="1" key="1">
    <citation type="journal article" date="2014" name="Front. Microbiol.">
        <title>High frequency of phylogenetically diverse reductive dehalogenase-homologous genes in deep subseafloor sedimentary metagenomes.</title>
        <authorList>
            <person name="Kawai M."/>
            <person name="Futagami T."/>
            <person name="Toyoda A."/>
            <person name="Takaki Y."/>
            <person name="Nishi S."/>
            <person name="Hori S."/>
            <person name="Arai W."/>
            <person name="Tsubouchi T."/>
            <person name="Morono Y."/>
            <person name="Uchiyama I."/>
            <person name="Ito T."/>
            <person name="Fujiyama A."/>
            <person name="Inagaki F."/>
            <person name="Takami H."/>
        </authorList>
    </citation>
    <scope>NUCLEOTIDE SEQUENCE</scope>
    <source>
        <strain evidence="1">Expedition CK06-06</strain>
    </source>
</reference>
<name>X1FSP0_9ZZZZ</name>
<feature type="non-terminal residue" evidence="1">
    <location>
        <position position="1"/>
    </location>
</feature>
<organism evidence="1">
    <name type="scientific">marine sediment metagenome</name>
    <dbReference type="NCBI Taxonomy" id="412755"/>
    <lineage>
        <taxon>unclassified sequences</taxon>
        <taxon>metagenomes</taxon>
        <taxon>ecological metagenomes</taxon>
    </lineage>
</organism>
<gene>
    <name evidence="1" type="ORF">S03H2_10466</name>
</gene>
<sequence>YDAGGVPIDSGPLLGRDIIVSYNGIDFPTVQTQAGGIYTLPPDTYIVEAGVHTLTADFAGSGVYPAAQTNTPIEITYCDGSEDFPASFWVSKWMAPSSIETDVYGAILCIDPNSLRTDHKGPIIFVLDDINFSPGLTEKSGVMRALINDNAYPPYPPLRPRRHSEGRVDMELLKAGTIWIQDEDEFWIGVQRGPDGGGNEPYGAWNPTGGDDGKGAGRRWLMGGYINKRYYIYTSNGEITGVLIGKDYMDVWKDQIFGTPIIPRNYTEATDLGTIARQVVEDINIFQPTGWQYTCHPDYFPASVESNLALDYPAGVTSVKVEDASLFDWAIVVGVPAVLMDSDSQEVVRIIARDLDNNILFFPTGSPTSNAYTMIDGAKVIQIEEIGVEWKKEFNEEASESIMTEICDEASYEWRIDYRRRVMLYARMSAPWAPSVKFDTNIRRAPEIVMGDTTERITHAIVTEAAISSVPPDIDAWCLSPSQWQDYYNTNRVYSVSSIPSPPKPTT</sequence>
<proteinExistence type="predicted"/>
<feature type="non-terminal residue" evidence="1">
    <location>
        <position position="507"/>
    </location>
</feature>
<dbReference type="AlphaFoldDB" id="X1FSP0"/>
<accession>X1FSP0</accession>
<protein>
    <submittedName>
        <fullName evidence="1">Uncharacterized protein</fullName>
    </submittedName>
</protein>
<comment type="caution">
    <text evidence="1">The sequence shown here is derived from an EMBL/GenBank/DDBJ whole genome shotgun (WGS) entry which is preliminary data.</text>
</comment>
<dbReference type="EMBL" id="BARU01005380">
    <property type="protein sequence ID" value="GAH35535.1"/>
    <property type="molecule type" value="Genomic_DNA"/>
</dbReference>